<evidence type="ECO:0000313" key="2">
    <source>
        <dbReference type="EMBL" id="MDH0738953.1"/>
    </source>
</evidence>
<dbReference type="GO" id="GO:0005524">
    <property type="term" value="F:ATP binding"/>
    <property type="evidence" value="ECO:0007669"/>
    <property type="project" value="InterPro"/>
</dbReference>
<dbReference type="PANTHER" id="PTHR11070:SF2">
    <property type="entry name" value="ATP-DEPENDENT DNA HELICASE SRS2"/>
    <property type="match status" value="1"/>
</dbReference>
<dbReference type="Gene3D" id="3.40.50.300">
    <property type="entry name" value="P-loop containing nucleotide triphosphate hydrolases"/>
    <property type="match status" value="2"/>
</dbReference>
<dbReference type="GO" id="GO:0000725">
    <property type="term" value="P:recombinational repair"/>
    <property type="evidence" value="ECO:0007669"/>
    <property type="project" value="TreeGrafter"/>
</dbReference>
<reference evidence="2" key="1">
    <citation type="submission" date="2022-09" db="EMBL/GenBank/DDBJ databases">
        <title>Intensive care unit water sources are persistently colonized with multi-drug resistant bacteria and are the site of extensive horizontal gene transfer of antibiotic resistance genes.</title>
        <authorList>
            <person name="Diorio-Toth L."/>
        </authorList>
    </citation>
    <scope>NUCLEOTIDE SEQUENCE</scope>
    <source>
        <strain evidence="2">GD03843</strain>
    </source>
</reference>
<evidence type="ECO:0000256" key="1">
    <source>
        <dbReference type="ARBA" id="ARBA00034923"/>
    </source>
</evidence>
<dbReference type="Pfam" id="PF13245">
    <property type="entry name" value="AAA_19"/>
    <property type="match status" value="1"/>
</dbReference>
<dbReference type="PANTHER" id="PTHR11070">
    <property type="entry name" value="UVRD / RECB / PCRA DNA HELICASE FAMILY MEMBER"/>
    <property type="match status" value="1"/>
</dbReference>
<dbReference type="InterPro" id="IPR027417">
    <property type="entry name" value="P-loop_NTPase"/>
</dbReference>
<dbReference type="Proteomes" id="UP001161094">
    <property type="component" value="Unassembled WGS sequence"/>
</dbReference>
<dbReference type="EMBL" id="JAOCDZ010000020">
    <property type="protein sequence ID" value="MDH0738953.1"/>
    <property type="molecule type" value="Genomic_DNA"/>
</dbReference>
<dbReference type="GO" id="GO:0003677">
    <property type="term" value="F:DNA binding"/>
    <property type="evidence" value="ECO:0007669"/>
    <property type="project" value="InterPro"/>
</dbReference>
<dbReference type="AlphaFoldDB" id="A0AA42S6V1"/>
<name>A0AA42S6V1_9BURK</name>
<proteinExistence type="predicted"/>
<dbReference type="GO" id="GO:0043138">
    <property type="term" value="F:3'-5' DNA helicase activity"/>
    <property type="evidence" value="ECO:0007669"/>
    <property type="project" value="TreeGrafter"/>
</dbReference>
<dbReference type="RefSeq" id="WP_120157116.1">
    <property type="nucleotide sequence ID" value="NZ_JAOCDZ010000020.1"/>
</dbReference>
<dbReference type="InterPro" id="IPR000212">
    <property type="entry name" value="DNA_helicase_UvrD/REP"/>
</dbReference>
<dbReference type="SUPFAM" id="SSF52540">
    <property type="entry name" value="P-loop containing nucleoside triphosphate hydrolases"/>
    <property type="match status" value="1"/>
</dbReference>
<accession>A0AA42S6V1</accession>
<organism evidence="2 3">
    <name type="scientific">Achromobacter spanius</name>
    <dbReference type="NCBI Taxonomy" id="217203"/>
    <lineage>
        <taxon>Bacteria</taxon>
        <taxon>Pseudomonadati</taxon>
        <taxon>Pseudomonadota</taxon>
        <taxon>Betaproteobacteria</taxon>
        <taxon>Burkholderiales</taxon>
        <taxon>Alcaligenaceae</taxon>
        <taxon>Achromobacter</taxon>
    </lineage>
</organism>
<gene>
    <name evidence="2" type="ORF">N5D93_24280</name>
</gene>
<protein>
    <recommendedName>
        <fullName evidence="1">DNA 3'-5' helicase II</fullName>
    </recommendedName>
</protein>
<sequence>MNVQVQSEGNDRDAHVVEEICGYVTAPVPRSFFLFAGAGSGKTRTLVEVLRRITGVIKHEAGGEYSKRLHSRGQAVRVITYTKNATDIVTGRLGNNDLTVVSTIHAFCWELIQGFDADIREALLALKDEELEAAKQVASNKKNGETDTDRRKYAEIAIEADEIRAVERFLYHPDRNTYGLGALAHATVLAAAAWLVSCRPTLQRILEERYPLVLIDESQDTMKGILDALLNLEAMRPGKFTLGLLGDHRQRIYPDGHRDLPAQVPTNWAFPALQMNHRSQRRVVDLINAIWLADIPGRTQPKSGFSQHPREEKSAGTVRIFIGDAAWATADKVERERQCAAVMAKATGIDAWADETRKFKTLALEHKLAAKRGSFFDAYFAMDLLDEDAAAPKSNGERTGPAMVRPLLGSIFDLATCFDPAGDLDEFAAMDVLRAAKALAHLPEGVEERRIQLAKIHESVTAFGAAIRNPSATVREVLTPLLSARIFDADPRLVAAFADDSPPPAPPKVASKEERNDRLKRGWSHLFQTPWPQIARYRDYLHGEAELATHQVVKGSEFPHVMVVMDDHEARGFLFSYDKVFGGEPLSKTDNENIAAGKETTVDRTLRLLYVTCSRAEESLALVLWAGNRTAAAEAIKATGWFQEAEISLLD</sequence>
<evidence type="ECO:0000313" key="3">
    <source>
        <dbReference type="Proteomes" id="UP001161094"/>
    </source>
</evidence>
<comment type="caution">
    <text evidence="2">The sequence shown here is derived from an EMBL/GenBank/DDBJ whole genome shotgun (WGS) entry which is preliminary data.</text>
</comment>